<accession>A0A2D0NE19</accession>
<dbReference type="InterPro" id="IPR014917">
    <property type="entry name" value="DUF1800"/>
</dbReference>
<reference evidence="1 2" key="1">
    <citation type="submission" date="2017-10" db="EMBL/GenBank/DDBJ databases">
        <title>The draft genome sequence of Lewinella nigricans NBRC 102662.</title>
        <authorList>
            <person name="Wang K."/>
        </authorList>
    </citation>
    <scope>NUCLEOTIDE SEQUENCE [LARGE SCALE GENOMIC DNA]</scope>
    <source>
        <strain evidence="1 2">NBRC 102662</strain>
    </source>
</reference>
<gene>
    <name evidence="1" type="ORF">CRP01_10760</name>
</gene>
<dbReference type="EMBL" id="PDUD01000017">
    <property type="protein sequence ID" value="PHN06764.1"/>
    <property type="molecule type" value="Genomic_DNA"/>
</dbReference>
<dbReference type="OrthoDB" id="9772295at2"/>
<name>A0A2D0NE19_FLAN2</name>
<evidence type="ECO:0008006" key="3">
    <source>
        <dbReference type="Google" id="ProtNLM"/>
    </source>
</evidence>
<dbReference type="Pfam" id="PF08811">
    <property type="entry name" value="DUF1800"/>
    <property type="match status" value="1"/>
</dbReference>
<evidence type="ECO:0000313" key="1">
    <source>
        <dbReference type="EMBL" id="PHN06764.1"/>
    </source>
</evidence>
<keyword evidence="2" id="KW-1185">Reference proteome</keyword>
<comment type="caution">
    <text evidence="1">The sequence shown here is derived from an EMBL/GenBank/DDBJ whole genome shotgun (WGS) entry which is preliminary data.</text>
</comment>
<protein>
    <recommendedName>
        <fullName evidence="3">DUF1800 domain-containing protein</fullName>
    </recommendedName>
</protein>
<dbReference type="RefSeq" id="WP_099150020.1">
    <property type="nucleotide sequence ID" value="NZ_PDUD01000017.1"/>
</dbReference>
<dbReference type="AlphaFoldDB" id="A0A2D0NE19"/>
<dbReference type="Proteomes" id="UP000223913">
    <property type="component" value="Unassembled WGS sequence"/>
</dbReference>
<organism evidence="1 2">
    <name type="scientific">Flavilitoribacter nigricans (strain ATCC 23147 / DSM 23189 / NBRC 102662 / NCIMB 1420 / SS-2)</name>
    <name type="common">Lewinella nigricans</name>
    <dbReference type="NCBI Taxonomy" id="1122177"/>
    <lineage>
        <taxon>Bacteria</taxon>
        <taxon>Pseudomonadati</taxon>
        <taxon>Bacteroidota</taxon>
        <taxon>Saprospiria</taxon>
        <taxon>Saprospirales</taxon>
        <taxon>Lewinellaceae</taxon>
        <taxon>Flavilitoribacter</taxon>
    </lineage>
</organism>
<evidence type="ECO:0000313" key="2">
    <source>
        <dbReference type="Proteomes" id="UP000223913"/>
    </source>
</evidence>
<proteinExistence type="predicted"/>
<sequence length="460" mass="52627">MQQIKHLYWRAGFGLSPTAWAERRNWSVQRAVEQLFAEAAKDQSIRNAIAAASGPFENFSEMSQMSKDERRKEARKKITADTADWIQMMADERSSALKHRMMLFWHGHFACRVLQPNLALKQLAVLEEHALGNFRDLVLGIARDPAMIRYLNNQQNRKDSPNENFARELMELFTIGRGNYSERDVKEAARAFTGWSSNLRGEFVFRRFQHDFGSKTFMGKTGNFDGDDIIDMLLARKQTAVFLTRKIYRYFVNDKVDEARVQELAESFYSSGYDIGRLMRNLFSSDWFYAPQNMGTQIKSPIVLLVGMMRTLPTEFRDDRTFLILQKALGQMIFNPPNVAGWPGGQSWIDNSTLMLRLNLPVYLLEAGEANLRPKDALESDSRGGRLRKLDARIDFSRLENWLGAQQPAAAAKELAEYLIVRPVQLPALLAEGLARQSDTARTLPMMLVGVMSLPEYQLC</sequence>